<keyword evidence="6" id="KW-0067">ATP-binding</keyword>
<dbReference type="GO" id="GO:0052855">
    <property type="term" value="F:ADP-dependent NAD(P)H-hydrate dehydratase activity"/>
    <property type="evidence" value="ECO:0007669"/>
    <property type="project" value="UniProtKB-EC"/>
</dbReference>
<evidence type="ECO:0000256" key="3">
    <source>
        <dbReference type="ARBA" id="ARBA00009524"/>
    </source>
</evidence>
<dbReference type="NCBIfam" id="TIGR00196">
    <property type="entry name" value="yjeF_cterm"/>
    <property type="match status" value="1"/>
</dbReference>
<comment type="similarity">
    <text evidence="2">In the N-terminal section; belongs to the NnrE/AIBP family.</text>
</comment>
<evidence type="ECO:0000256" key="8">
    <source>
        <dbReference type="ARBA" id="ARBA00023027"/>
    </source>
</evidence>
<dbReference type="GO" id="GO:0110051">
    <property type="term" value="P:metabolite repair"/>
    <property type="evidence" value="ECO:0007669"/>
    <property type="project" value="TreeGrafter"/>
</dbReference>
<gene>
    <name evidence="16" type="ORF">S01H4_29879</name>
</gene>
<dbReference type="Gene3D" id="3.40.1190.20">
    <property type="match status" value="1"/>
</dbReference>
<evidence type="ECO:0000256" key="7">
    <source>
        <dbReference type="ARBA" id="ARBA00022857"/>
    </source>
</evidence>
<evidence type="ECO:0000256" key="4">
    <source>
        <dbReference type="ARBA" id="ARBA00013129"/>
    </source>
</evidence>
<keyword evidence="5" id="KW-0547">Nucleotide-binding</keyword>
<dbReference type="InterPro" id="IPR029056">
    <property type="entry name" value="Ribokinase-like"/>
</dbReference>
<comment type="cofactor">
    <cofactor evidence="1">
        <name>K(+)</name>
        <dbReference type="ChEBI" id="CHEBI:29103"/>
    </cofactor>
</comment>
<dbReference type="PANTHER" id="PTHR12592">
    <property type="entry name" value="ATP-DEPENDENT (S)-NAD(P)H-HYDRATE DEHYDRATASE FAMILY MEMBER"/>
    <property type="match status" value="1"/>
</dbReference>
<feature type="non-terminal residue" evidence="16">
    <location>
        <position position="1"/>
    </location>
</feature>
<dbReference type="AlphaFoldDB" id="X1AM72"/>
<dbReference type="GO" id="GO:0005524">
    <property type="term" value="F:ATP binding"/>
    <property type="evidence" value="ECO:0007669"/>
    <property type="project" value="UniProtKB-KW"/>
</dbReference>
<feature type="domain" description="YjeF N-terminal" evidence="15">
    <location>
        <begin position="1"/>
        <end position="79"/>
    </location>
</feature>
<keyword evidence="9" id="KW-0456">Lyase</keyword>
<comment type="caution">
    <text evidence="16">The sequence shown here is derived from an EMBL/GenBank/DDBJ whole genome shotgun (WGS) entry which is preliminary data.</text>
</comment>
<dbReference type="Gene3D" id="3.40.50.10260">
    <property type="entry name" value="YjeF N-terminal domain"/>
    <property type="match status" value="1"/>
</dbReference>
<reference evidence="16" key="1">
    <citation type="journal article" date="2014" name="Front. Microbiol.">
        <title>High frequency of phylogenetically diverse reductive dehalogenase-homologous genes in deep subseafloor sedimentary metagenomes.</title>
        <authorList>
            <person name="Kawai M."/>
            <person name="Futagami T."/>
            <person name="Toyoda A."/>
            <person name="Takaki Y."/>
            <person name="Nishi S."/>
            <person name="Hori S."/>
            <person name="Arai W."/>
            <person name="Tsubouchi T."/>
            <person name="Morono Y."/>
            <person name="Uchiyama I."/>
            <person name="Ito T."/>
            <person name="Fujiyama A."/>
            <person name="Inagaki F."/>
            <person name="Takami H."/>
        </authorList>
    </citation>
    <scope>NUCLEOTIDE SEQUENCE</scope>
    <source>
        <strain evidence="16">Expedition CK06-06</strain>
    </source>
</reference>
<dbReference type="EC" id="4.2.1.136" evidence="4"/>
<dbReference type="SUPFAM" id="SSF64153">
    <property type="entry name" value="YjeF N-terminal domain-like"/>
    <property type="match status" value="1"/>
</dbReference>
<dbReference type="Pfam" id="PF01256">
    <property type="entry name" value="Carb_kinase"/>
    <property type="match status" value="1"/>
</dbReference>
<dbReference type="PANTHER" id="PTHR12592:SF0">
    <property type="entry name" value="ATP-DEPENDENT (S)-NAD(P)H-HYDRATE DEHYDRATASE"/>
    <property type="match status" value="1"/>
</dbReference>
<dbReference type="GO" id="GO:0052856">
    <property type="term" value="F:NAD(P)HX epimerase activity"/>
    <property type="evidence" value="ECO:0007669"/>
    <property type="project" value="TreeGrafter"/>
</dbReference>
<evidence type="ECO:0000256" key="13">
    <source>
        <dbReference type="ARBA" id="ARBA00049209"/>
    </source>
</evidence>
<keyword evidence="7" id="KW-0521">NADP</keyword>
<comment type="catalytic activity">
    <reaction evidence="13">
        <text>(6S)-NADPHX + ADP = AMP + phosphate + NADPH + H(+)</text>
        <dbReference type="Rhea" id="RHEA:32235"/>
        <dbReference type="ChEBI" id="CHEBI:15378"/>
        <dbReference type="ChEBI" id="CHEBI:43474"/>
        <dbReference type="ChEBI" id="CHEBI:57783"/>
        <dbReference type="ChEBI" id="CHEBI:64076"/>
        <dbReference type="ChEBI" id="CHEBI:456215"/>
        <dbReference type="ChEBI" id="CHEBI:456216"/>
        <dbReference type="EC" id="4.2.1.136"/>
    </reaction>
</comment>
<evidence type="ECO:0000259" key="14">
    <source>
        <dbReference type="PROSITE" id="PS51383"/>
    </source>
</evidence>
<comment type="function">
    <text evidence="10">Bifunctional enzyme that catalyzes the epimerization of the S- and R-forms of NAD(P)HX and the dehydration of the S-form of NAD(P)HX at the expense of ADP, which is converted to AMP. This allows the repair of both epimers of NAD(P)HX, a damaged form of NAD(P)H that is a result of enzymatic or heat-dependent hydration.</text>
</comment>
<comment type="similarity">
    <text evidence="3">In the C-terminal section; belongs to the NnrD/CARKD family.</text>
</comment>
<dbReference type="InterPro" id="IPR036652">
    <property type="entry name" value="YjeF_N_dom_sf"/>
</dbReference>
<evidence type="ECO:0000313" key="16">
    <source>
        <dbReference type="EMBL" id="GAG83704.1"/>
    </source>
</evidence>
<evidence type="ECO:0000259" key="15">
    <source>
        <dbReference type="PROSITE" id="PS51385"/>
    </source>
</evidence>
<evidence type="ECO:0000256" key="10">
    <source>
        <dbReference type="ARBA" id="ARBA00025153"/>
    </source>
</evidence>
<protein>
    <recommendedName>
        <fullName evidence="4">ADP-dependent NAD(P)H-hydrate dehydratase</fullName>
        <ecNumber evidence="4">4.2.1.136</ecNumber>
    </recommendedName>
    <alternativeName>
        <fullName evidence="11">Nicotinamide nucleotide repair protein</fullName>
    </alternativeName>
</protein>
<dbReference type="SUPFAM" id="SSF53613">
    <property type="entry name" value="Ribokinase-like"/>
    <property type="match status" value="1"/>
</dbReference>
<evidence type="ECO:0000256" key="1">
    <source>
        <dbReference type="ARBA" id="ARBA00001958"/>
    </source>
</evidence>
<sequence length="310" mass="33393">KGIYLDIINLINNANKYVLSIDIPSGVNGNYGEVLNAAIKANITVTLQTYKFGLLNYPGASYAGDIKCVDIGIPQDLVDKYCKIFFIDDEWVLKRLPKRKAYAHKGDAGKLFVIAGSLGFTGAAYMCSMSALIGGAGVVTLAIPEGLNTVMETKLTEVMTLPLPQTKDGTLAISALPKILDEVKKFDCLAIGPGISLNEETSDLVISLVKNLKIPLVIDADALTILSKNLEVLRNLKVPIVITPHPGELSRLLHINKVELKDRLELNREISKKIRKISVLKGARTLVSNPEGETFINLTGNPAIATAGSG</sequence>
<dbReference type="Pfam" id="PF03853">
    <property type="entry name" value="YjeF_N"/>
    <property type="match status" value="1"/>
</dbReference>
<evidence type="ECO:0000256" key="5">
    <source>
        <dbReference type="ARBA" id="ARBA00022741"/>
    </source>
</evidence>
<dbReference type="CDD" id="cd01171">
    <property type="entry name" value="YXKO-related"/>
    <property type="match status" value="1"/>
</dbReference>
<dbReference type="InterPro" id="IPR000631">
    <property type="entry name" value="CARKD"/>
</dbReference>
<dbReference type="PROSITE" id="PS51383">
    <property type="entry name" value="YJEF_C_3"/>
    <property type="match status" value="1"/>
</dbReference>
<evidence type="ECO:0000256" key="6">
    <source>
        <dbReference type="ARBA" id="ARBA00022840"/>
    </source>
</evidence>
<feature type="non-terminal residue" evidence="16">
    <location>
        <position position="310"/>
    </location>
</feature>
<evidence type="ECO:0000256" key="11">
    <source>
        <dbReference type="ARBA" id="ARBA00032624"/>
    </source>
</evidence>
<accession>X1AM72</accession>
<evidence type="ECO:0000256" key="12">
    <source>
        <dbReference type="ARBA" id="ARBA00048238"/>
    </source>
</evidence>
<proteinExistence type="inferred from homology"/>
<dbReference type="EMBL" id="BART01015378">
    <property type="protein sequence ID" value="GAG83704.1"/>
    <property type="molecule type" value="Genomic_DNA"/>
</dbReference>
<organism evidence="16">
    <name type="scientific">marine sediment metagenome</name>
    <dbReference type="NCBI Taxonomy" id="412755"/>
    <lineage>
        <taxon>unclassified sequences</taxon>
        <taxon>metagenomes</taxon>
        <taxon>ecological metagenomes</taxon>
    </lineage>
</organism>
<dbReference type="PROSITE" id="PS51385">
    <property type="entry name" value="YJEF_N"/>
    <property type="match status" value="1"/>
</dbReference>
<feature type="domain" description="YjeF C-terminal" evidence="14">
    <location>
        <begin position="88"/>
        <end position="310"/>
    </location>
</feature>
<dbReference type="InterPro" id="IPR004443">
    <property type="entry name" value="YjeF_N_dom"/>
</dbReference>
<evidence type="ECO:0000256" key="9">
    <source>
        <dbReference type="ARBA" id="ARBA00023239"/>
    </source>
</evidence>
<keyword evidence="8" id="KW-0520">NAD</keyword>
<comment type="catalytic activity">
    <reaction evidence="12">
        <text>(6S)-NADHX + ADP = AMP + phosphate + NADH + H(+)</text>
        <dbReference type="Rhea" id="RHEA:32223"/>
        <dbReference type="ChEBI" id="CHEBI:15378"/>
        <dbReference type="ChEBI" id="CHEBI:43474"/>
        <dbReference type="ChEBI" id="CHEBI:57945"/>
        <dbReference type="ChEBI" id="CHEBI:64074"/>
        <dbReference type="ChEBI" id="CHEBI:456215"/>
        <dbReference type="ChEBI" id="CHEBI:456216"/>
        <dbReference type="EC" id="4.2.1.136"/>
    </reaction>
</comment>
<name>X1AM72_9ZZZZ</name>
<evidence type="ECO:0000256" key="2">
    <source>
        <dbReference type="ARBA" id="ARBA00006001"/>
    </source>
</evidence>